<dbReference type="InterPro" id="IPR036291">
    <property type="entry name" value="NAD(P)-bd_dom_sf"/>
</dbReference>
<dbReference type="Gene3D" id="3.40.50.720">
    <property type="entry name" value="NAD(P)-binding Rossmann-like Domain"/>
    <property type="match status" value="1"/>
</dbReference>
<dbReference type="AlphaFoldDB" id="A0A3D8RL42"/>
<dbReference type="PRINTS" id="PR00081">
    <property type="entry name" value="GDHRDH"/>
</dbReference>
<accession>A0A3D8RL42</accession>
<dbReference type="Proteomes" id="UP000256645">
    <property type="component" value="Unassembled WGS sequence"/>
</dbReference>
<evidence type="ECO:0000256" key="1">
    <source>
        <dbReference type="ARBA" id="ARBA00006484"/>
    </source>
</evidence>
<evidence type="ECO:0000313" key="5">
    <source>
        <dbReference type="Proteomes" id="UP000256645"/>
    </source>
</evidence>
<gene>
    <name evidence="4" type="ORF">BP6252_05909</name>
</gene>
<dbReference type="PANTHER" id="PTHR24320">
    <property type="entry name" value="RETINOL DEHYDROGENASE"/>
    <property type="match status" value="1"/>
</dbReference>
<reference evidence="4 5" key="1">
    <citation type="journal article" date="2018" name="IMA Fungus">
        <title>IMA Genome-F 9: Draft genome sequence of Annulohypoxylon stygium, Aspergillus mulundensis, Berkeleyomyces basicola (syn. Thielaviopsis basicola), Ceratocystis smalleyi, two Cercospora beticola strains, Coleophoma cylindrospora, Fusarium fracticaudum, Phialophora cf. hyalina, and Morchella septimelata.</title>
        <authorList>
            <person name="Wingfield B.D."/>
            <person name="Bills G.F."/>
            <person name="Dong Y."/>
            <person name="Huang W."/>
            <person name="Nel W.J."/>
            <person name="Swalarsk-Parry B.S."/>
            <person name="Vaghefi N."/>
            <person name="Wilken P.M."/>
            <person name="An Z."/>
            <person name="de Beer Z.W."/>
            <person name="De Vos L."/>
            <person name="Chen L."/>
            <person name="Duong T.A."/>
            <person name="Gao Y."/>
            <person name="Hammerbacher A."/>
            <person name="Kikkert J.R."/>
            <person name="Li Y."/>
            <person name="Li H."/>
            <person name="Li K."/>
            <person name="Li Q."/>
            <person name="Liu X."/>
            <person name="Ma X."/>
            <person name="Naidoo K."/>
            <person name="Pethybridge S.J."/>
            <person name="Sun J."/>
            <person name="Steenkamp E.T."/>
            <person name="van der Nest M.A."/>
            <person name="van Wyk S."/>
            <person name="Wingfield M.J."/>
            <person name="Xiong C."/>
            <person name="Yue Q."/>
            <person name="Zhang X."/>
        </authorList>
    </citation>
    <scope>NUCLEOTIDE SEQUENCE [LARGE SCALE GENOMIC DNA]</scope>
    <source>
        <strain evidence="4 5">BP6252</strain>
    </source>
</reference>
<comment type="similarity">
    <text evidence="1">Belongs to the short-chain dehydrogenases/reductases (SDR) family.</text>
</comment>
<protein>
    <recommendedName>
        <fullName evidence="6">Short-chain dehydrogenase</fullName>
    </recommendedName>
</protein>
<evidence type="ECO:0000256" key="2">
    <source>
        <dbReference type="ARBA" id="ARBA00022857"/>
    </source>
</evidence>
<evidence type="ECO:0008006" key="6">
    <source>
        <dbReference type="Google" id="ProtNLM"/>
    </source>
</evidence>
<keyword evidence="3" id="KW-0560">Oxidoreductase</keyword>
<comment type="caution">
    <text evidence="4">The sequence shown here is derived from an EMBL/GenBank/DDBJ whole genome shotgun (WGS) entry which is preliminary data.</text>
</comment>
<organism evidence="4 5">
    <name type="scientific">Coleophoma cylindrospora</name>
    <dbReference type="NCBI Taxonomy" id="1849047"/>
    <lineage>
        <taxon>Eukaryota</taxon>
        <taxon>Fungi</taxon>
        <taxon>Dikarya</taxon>
        <taxon>Ascomycota</taxon>
        <taxon>Pezizomycotina</taxon>
        <taxon>Leotiomycetes</taxon>
        <taxon>Helotiales</taxon>
        <taxon>Dermateaceae</taxon>
        <taxon>Coleophoma</taxon>
    </lineage>
</organism>
<dbReference type="STRING" id="1849047.A0A3D8RL42"/>
<dbReference type="SUPFAM" id="SSF51735">
    <property type="entry name" value="NAD(P)-binding Rossmann-fold domains"/>
    <property type="match status" value="1"/>
</dbReference>
<dbReference type="EMBL" id="PDLM01000006">
    <property type="protein sequence ID" value="RDW74767.1"/>
    <property type="molecule type" value="Genomic_DNA"/>
</dbReference>
<dbReference type="InterPro" id="IPR002347">
    <property type="entry name" value="SDR_fam"/>
</dbReference>
<evidence type="ECO:0000313" key="4">
    <source>
        <dbReference type="EMBL" id="RDW74767.1"/>
    </source>
</evidence>
<sequence>MGASFSSAITQIFPPKPQFTEKNLPDLQGKVYLVTGSNTGVGKQLARLLYSKNAKVYIAARSELKARQAIADIQKAAPTSTGGLAFLHLDLGDLTTIKVSVERFLAAESKLHVLFNNAGVMRTEQEITRTAQGYESHIGINNVGTFLFTKLLTPILVATAKSEAPNTVRVIWVSSSGTEFMAHKDVGVSLDNLDFHIEKAPIERYSISKAGNWCHGVEFAKRYQSEGVISIPLNPGNLSSDLFRDQGALFKMFVKLVQYPPIDGAYTELFAGLSPKITLALSGSWVIPFGRIYPIRKDLNAAMKTKAEGGTGGTHDFWEWSEEQVKPYL</sequence>
<dbReference type="PANTHER" id="PTHR24320:SF236">
    <property type="entry name" value="SHORT-CHAIN DEHYDROGENASE-RELATED"/>
    <property type="match status" value="1"/>
</dbReference>
<name>A0A3D8RL42_9HELO</name>
<dbReference type="GO" id="GO:0016491">
    <property type="term" value="F:oxidoreductase activity"/>
    <property type="evidence" value="ECO:0007669"/>
    <property type="project" value="UniProtKB-KW"/>
</dbReference>
<evidence type="ECO:0000256" key="3">
    <source>
        <dbReference type="ARBA" id="ARBA00023002"/>
    </source>
</evidence>
<keyword evidence="5" id="KW-1185">Reference proteome</keyword>
<dbReference type="Pfam" id="PF00106">
    <property type="entry name" value="adh_short"/>
    <property type="match status" value="1"/>
</dbReference>
<keyword evidence="2" id="KW-0521">NADP</keyword>
<proteinExistence type="inferred from homology"/>
<dbReference type="OrthoDB" id="191139at2759"/>